<comment type="similarity">
    <text evidence="1">Belongs to the thioesterase family.</text>
</comment>
<dbReference type="AlphaFoldDB" id="A0A6N7PWU2"/>
<gene>
    <name evidence="3" type="ORF">GF068_23640</name>
</gene>
<dbReference type="GO" id="GO:0008610">
    <property type="term" value="P:lipid biosynthetic process"/>
    <property type="evidence" value="ECO:0007669"/>
    <property type="project" value="TreeGrafter"/>
</dbReference>
<dbReference type="SUPFAM" id="SSF53474">
    <property type="entry name" value="alpha/beta-Hydrolases"/>
    <property type="match status" value="1"/>
</dbReference>
<evidence type="ECO:0000256" key="1">
    <source>
        <dbReference type="ARBA" id="ARBA00007169"/>
    </source>
</evidence>
<sequence>MAEIPPPPPQLVSVPARTTPALRLFIFPHAGSGAFPYRALAAGLPPWAELHAAQLPGRESLFTATPYRSMPSLTDALVSVLGPRLDLPFVFFGHSFGGHVAYALARALRARGERAPAALVVSSSRAPHLPLGRMALHDLPRPALIEAIRRYGGTPEAVLGNDELMDLFLPPLRADLAMYETHTFEPAEPLAIPITTFGGRQDTSARPEQIEPWREHTSAAFTSRIFDGGHFYLFERSKAAFAEALCGVIEEAQRTS</sequence>
<accession>A0A6N7PWU2</accession>
<dbReference type="InterPro" id="IPR029058">
    <property type="entry name" value="AB_hydrolase_fold"/>
</dbReference>
<dbReference type="PANTHER" id="PTHR11487:SF0">
    <property type="entry name" value="S-ACYL FATTY ACID SYNTHASE THIOESTERASE, MEDIUM CHAIN"/>
    <property type="match status" value="1"/>
</dbReference>
<protein>
    <submittedName>
        <fullName evidence="3">Alpha/beta fold hydrolase</fullName>
    </submittedName>
</protein>
<organism evidence="3 4">
    <name type="scientific">Polyangium spumosum</name>
    <dbReference type="NCBI Taxonomy" id="889282"/>
    <lineage>
        <taxon>Bacteria</taxon>
        <taxon>Pseudomonadati</taxon>
        <taxon>Myxococcota</taxon>
        <taxon>Polyangia</taxon>
        <taxon>Polyangiales</taxon>
        <taxon>Polyangiaceae</taxon>
        <taxon>Polyangium</taxon>
    </lineage>
</organism>
<proteinExistence type="inferred from homology"/>
<reference evidence="3 4" key="1">
    <citation type="submission" date="2019-10" db="EMBL/GenBank/DDBJ databases">
        <title>A soil myxobacterium in the family Polyangiaceae.</title>
        <authorList>
            <person name="Li Y."/>
            <person name="Wang J."/>
        </authorList>
    </citation>
    <scope>NUCLEOTIDE SEQUENCE [LARGE SCALE GENOMIC DNA]</scope>
    <source>
        <strain evidence="3 4">DSM 14734</strain>
    </source>
</reference>
<dbReference type="Proteomes" id="UP000440224">
    <property type="component" value="Unassembled WGS sequence"/>
</dbReference>
<evidence type="ECO:0000313" key="4">
    <source>
        <dbReference type="Proteomes" id="UP000440224"/>
    </source>
</evidence>
<dbReference type="Gene3D" id="3.40.50.1820">
    <property type="entry name" value="alpha/beta hydrolase"/>
    <property type="match status" value="1"/>
</dbReference>
<dbReference type="GO" id="GO:0016787">
    <property type="term" value="F:hydrolase activity"/>
    <property type="evidence" value="ECO:0007669"/>
    <property type="project" value="UniProtKB-KW"/>
</dbReference>
<dbReference type="RefSeq" id="WP_153821686.1">
    <property type="nucleotide sequence ID" value="NZ_WJIE01000006.1"/>
</dbReference>
<keyword evidence="4" id="KW-1185">Reference proteome</keyword>
<dbReference type="Pfam" id="PF00975">
    <property type="entry name" value="Thioesterase"/>
    <property type="match status" value="1"/>
</dbReference>
<dbReference type="PANTHER" id="PTHR11487">
    <property type="entry name" value="THIOESTERASE"/>
    <property type="match status" value="1"/>
</dbReference>
<dbReference type="InterPro" id="IPR001031">
    <property type="entry name" value="Thioesterase"/>
</dbReference>
<comment type="caution">
    <text evidence="3">The sequence shown here is derived from an EMBL/GenBank/DDBJ whole genome shotgun (WGS) entry which is preliminary data.</text>
</comment>
<dbReference type="InterPro" id="IPR012223">
    <property type="entry name" value="TEII"/>
</dbReference>
<dbReference type="EMBL" id="WJIE01000006">
    <property type="protein sequence ID" value="MRG94890.1"/>
    <property type="molecule type" value="Genomic_DNA"/>
</dbReference>
<feature type="domain" description="Thioesterase" evidence="2">
    <location>
        <begin position="23"/>
        <end position="248"/>
    </location>
</feature>
<evidence type="ECO:0000313" key="3">
    <source>
        <dbReference type="EMBL" id="MRG94890.1"/>
    </source>
</evidence>
<keyword evidence="3" id="KW-0378">Hydrolase</keyword>
<name>A0A6N7PWU2_9BACT</name>
<evidence type="ECO:0000259" key="2">
    <source>
        <dbReference type="Pfam" id="PF00975"/>
    </source>
</evidence>
<dbReference type="OrthoDB" id="8480037at2"/>